<feature type="region of interest" description="Disordered" evidence="1">
    <location>
        <begin position="1"/>
        <end position="28"/>
    </location>
</feature>
<feature type="compositionally biased region" description="Acidic residues" evidence="1">
    <location>
        <begin position="173"/>
        <end position="185"/>
    </location>
</feature>
<dbReference type="EMBL" id="CM018035">
    <property type="protein sequence ID" value="KAA8542429.1"/>
    <property type="molecule type" value="Genomic_DNA"/>
</dbReference>
<dbReference type="Proteomes" id="UP000325577">
    <property type="component" value="Linkage Group LG12"/>
</dbReference>
<organism evidence="2 3">
    <name type="scientific">Nyssa sinensis</name>
    <dbReference type="NCBI Taxonomy" id="561372"/>
    <lineage>
        <taxon>Eukaryota</taxon>
        <taxon>Viridiplantae</taxon>
        <taxon>Streptophyta</taxon>
        <taxon>Embryophyta</taxon>
        <taxon>Tracheophyta</taxon>
        <taxon>Spermatophyta</taxon>
        <taxon>Magnoliopsida</taxon>
        <taxon>eudicotyledons</taxon>
        <taxon>Gunneridae</taxon>
        <taxon>Pentapetalae</taxon>
        <taxon>asterids</taxon>
        <taxon>Cornales</taxon>
        <taxon>Nyssaceae</taxon>
        <taxon>Nyssa</taxon>
    </lineage>
</organism>
<proteinExistence type="predicted"/>
<dbReference type="AlphaFoldDB" id="A0A5J5BI49"/>
<sequence length="195" mass="21675">MFAQGEENPRVTVSNSTELMRSGESDESNSDEALHIIIALGEIRYESHDLEAQLQLQLMSSTEATNKFKELKKRIEEIDMELRTSLSLTVELRGQLAESSNIVSTQDSETHSLGNEAGDLKRQISDLKSKMSIVETAASEAKVRHCSEIEAAKKMAKAYLEIDTEVLNHLEVSDIESEDYEDNGVFEDPAAPTDP</sequence>
<accession>A0A5J5BI49</accession>
<keyword evidence="3" id="KW-1185">Reference proteome</keyword>
<gene>
    <name evidence="2" type="ORF">F0562_023435</name>
</gene>
<evidence type="ECO:0000313" key="3">
    <source>
        <dbReference type="Proteomes" id="UP000325577"/>
    </source>
</evidence>
<evidence type="ECO:0000256" key="1">
    <source>
        <dbReference type="SAM" id="MobiDB-lite"/>
    </source>
</evidence>
<evidence type="ECO:0000313" key="2">
    <source>
        <dbReference type="EMBL" id="KAA8542429.1"/>
    </source>
</evidence>
<feature type="region of interest" description="Disordered" evidence="1">
    <location>
        <begin position="173"/>
        <end position="195"/>
    </location>
</feature>
<dbReference type="OrthoDB" id="6436679at2759"/>
<name>A0A5J5BI49_9ASTE</name>
<protein>
    <submittedName>
        <fullName evidence="2">Uncharacterized protein</fullName>
    </submittedName>
</protein>
<reference evidence="2 3" key="1">
    <citation type="submission" date="2019-09" db="EMBL/GenBank/DDBJ databases">
        <title>A chromosome-level genome assembly of the Chinese tupelo Nyssa sinensis.</title>
        <authorList>
            <person name="Yang X."/>
            <person name="Kang M."/>
            <person name="Yang Y."/>
            <person name="Xiong H."/>
            <person name="Wang M."/>
            <person name="Zhang Z."/>
            <person name="Wang Z."/>
            <person name="Wu H."/>
            <person name="Ma T."/>
            <person name="Liu J."/>
            <person name="Xi Z."/>
        </authorList>
    </citation>
    <scope>NUCLEOTIDE SEQUENCE [LARGE SCALE GENOMIC DNA]</scope>
    <source>
        <strain evidence="2">J267</strain>
        <tissue evidence="2">Leaf</tissue>
    </source>
</reference>